<organism evidence="1 2">
    <name type="scientific">Mycena pura</name>
    <dbReference type="NCBI Taxonomy" id="153505"/>
    <lineage>
        <taxon>Eukaryota</taxon>
        <taxon>Fungi</taxon>
        <taxon>Dikarya</taxon>
        <taxon>Basidiomycota</taxon>
        <taxon>Agaricomycotina</taxon>
        <taxon>Agaricomycetes</taxon>
        <taxon>Agaricomycetidae</taxon>
        <taxon>Agaricales</taxon>
        <taxon>Marasmiineae</taxon>
        <taxon>Mycenaceae</taxon>
        <taxon>Mycena</taxon>
    </lineage>
</organism>
<accession>A0AAD6UME0</accession>
<evidence type="ECO:0000313" key="2">
    <source>
        <dbReference type="Proteomes" id="UP001219525"/>
    </source>
</evidence>
<reference evidence="1" key="1">
    <citation type="submission" date="2023-03" db="EMBL/GenBank/DDBJ databases">
        <title>Massive genome expansion in bonnet fungi (Mycena s.s.) driven by repeated elements and novel gene families across ecological guilds.</title>
        <authorList>
            <consortium name="Lawrence Berkeley National Laboratory"/>
            <person name="Harder C.B."/>
            <person name="Miyauchi S."/>
            <person name="Viragh M."/>
            <person name="Kuo A."/>
            <person name="Thoen E."/>
            <person name="Andreopoulos B."/>
            <person name="Lu D."/>
            <person name="Skrede I."/>
            <person name="Drula E."/>
            <person name="Henrissat B."/>
            <person name="Morin E."/>
            <person name="Kohler A."/>
            <person name="Barry K."/>
            <person name="LaButti K."/>
            <person name="Morin E."/>
            <person name="Salamov A."/>
            <person name="Lipzen A."/>
            <person name="Mereny Z."/>
            <person name="Hegedus B."/>
            <person name="Baldrian P."/>
            <person name="Stursova M."/>
            <person name="Weitz H."/>
            <person name="Taylor A."/>
            <person name="Grigoriev I.V."/>
            <person name="Nagy L.G."/>
            <person name="Martin F."/>
            <person name="Kauserud H."/>
        </authorList>
    </citation>
    <scope>NUCLEOTIDE SEQUENCE</scope>
    <source>
        <strain evidence="1">9144</strain>
    </source>
</reference>
<keyword evidence="2" id="KW-1185">Reference proteome</keyword>
<dbReference type="EMBL" id="JARJCW010000150">
    <property type="protein sequence ID" value="KAJ7190408.1"/>
    <property type="molecule type" value="Genomic_DNA"/>
</dbReference>
<protein>
    <submittedName>
        <fullName evidence="1">Uncharacterized protein</fullName>
    </submittedName>
</protein>
<dbReference type="Proteomes" id="UP001219525">
    <property type="component" value="Unassembled WGS sequence"/>
</dbReference>
<proteinExistence type="predicted"/>
<name>A0AAD6UME0_9AGAR</name>
<comment type="caution">
    <text evidence="1">The sequence shown here is derived from an EMBL/GenBank/DDBJ whole genome shotgun (WGS) entry which is preliminary data.</text>
</comment>
<evidence type="ECO:0000313" key="1">
    <source>
        <dbReference type="EMBL" id="KAJ7190408.1"/>
    </source>
</evidence>
<sequence>MPLTSQPPRPALSARPRIKPATTSAAWTVPHASIVKGIEASSSCRLPGRMRGRRAVVQLACHTPLAVCDRGDERRLDVAVEHGTCVEVPLWCDADMSCTAREEFCTAFGVDAEQLHFGSVLSCRTIRPSESVASVQVRAQRRVPDAHESNAVSVLDAAAHGMLANLMREVGDIATVICMRYYTGAAEAASLDNKIHFVEALRNRTKN</sequence>
<dbReference type="AlphaFoldDB" id="A0AAD6UME0"/>
<gene>
    <name evidence="1" type="ORF">GGX14DRAFT_605792</name>
</gene>